<dbReference type="Proteomes" id="UP000734854">
    <property type="component" value="Unassembled WGS sequence"/>
</dbReference>
<evidence type="ECO:0000313" key="1">
    <source>
        <dbReference type="EMBL" id="KAG6534496.1"/>
    </source>
</evidence>
<reference evidence="1 2" key="1">
    <citation type="submission" date="2020-08" db="EMBL/GenBank/DDBJ databases">
        <title>Plant Genome Project.</title>
        <authorList>
            <person name="Zhang R.-G."/>
        </authorList>
    </citation>
    <scope>NUCLEOTIDE SEQUENCE [LARGE SCALE GENOMIC DNA]</scope>
    <source>
        <tissue evidence="1">Rhizome</tissue>
    </source>
</reference>
<dbReference type="InterPro" id="IPR044585">
    <property type="entry name" value="FLZ10/11"/>
</dbReference>
<name>A0A8J5IG83_ZINOF</name>
<keyword evidence="2" id="KW-1185">Reference proteome</keyword>
<dbReference type="PANTHER" id="PTHR46868">
    <property type="entry name" value="FCS-LIKE ZINC FINGER 11"/>
    <property type="match status" value="1"/>
</dbReference>
<evidence type="ECO:0000313" key="2">
    <source>
        <dbReference type="Proteomes" id="UP000734854"/>
    </source>
</evidence>
<sequence>MMLKKRSRPVLKDQSKGYLMSHSTSDGVVKKSSTSSFLSVPGLLVGFTSKGSSDCDAVWSPTSPLDKVFSSRGNSNLGSPTPGSSNGRLKCWDSSRVGLGLVDSLKDDDENKPCGKALGNRNIVFGSQMKFNISIPKPCGISSQQNFVSSKFHSNSSGLGLESKEAKLQHEEFVVLRSCSVDTGRLSFLLTKSFCNSSSNLHSEVQSDSMNSVFGSTLAKGNANFEKLLGSLPISLDSSHWLLSTLSASEIEQSEDYTCIISHGPNPKTTHIFGDCILKSHNIESPSFKKTDRKEEKGCTWPPKLPENSVSCSSCKKKSEEGKDIFVHSDQETLIGEKMKKPSIFLAGSPGSSFNEETLLDEMALASWD</sequence>
<dbReference type="EMBL" id="JACMSC010000002">
    <property type="protein sequence ID" value="KAG6534496.1"/>
    <property type="molecule type" value="Genomic_DNA"/>
</dbReference>
<dbReference type="PANTHER" id="PTHR46868:SF3">
    <property type="entry name" value="FCS-LIKE ZINC FINGER 11"/>
    <property type="match status" value="1"/>
</dbReference>
<dbReference type="OrthoDB" id="685855at2759"/>
<organism evidence="1 2">
    <name type="scientific">Zingiber officinale</name>
    <name type="common">Ginger</name>
    <name type="synonym">Amomum zingiber</name>
    <dbReference type="NCBI Taxonomy" id="94328"/>
    <lineage>
        <taxon>Eukaryota</taxon>
        <taxon>Viridiplantae</taxon>
        <taxon>Streptophyta</taxon>
        <taxon>Embryophyta</taxon>
        <taxon>Tracheophyta</taxon>
        <taxon>Spermatophyta</taxon>
        <taxon>Magnoliopsida</taxon>
        <taxon>Liliopsida</taxon>
        <taxon>Zingiberales</taxon>
        <taxon>Zingiberaceae</taxon>
        <taxon>Zingiber</taxon>
    </lineage>
</organism>
<comment type="caution">
    <text evidence="1">The sequence shown here is derived from an EMBL/GenBank/DDBJ whole genome shotgun (WGS) entry which is preliminary data.</text>
</comment>
<dbReference type="AlphaFoldDB" id="A0A8J5IG83"/>
<proteinExistence type="predicted"/>
<accession>A0A8J5IG83</accession>
<gene>
    <name evidence="1" type="ORF">ZIOFF_008399</name>
</gene>
<protein>
    <submittedName>
        <fullName evidence="1">Uncharacterized protein</fullName>
    </submittedName>
</protein>